<comment type="similarity">
    <text evidence="2">In the N-terminal section; belongs to the transposase 2 family.</text>
</comment>
<dbReference type="PANTHER" id="PTHR30405:SF11">
    <property type="entry name" value="RNA-GUIDED DNA ENDONUCLEASE RV2885C-RELATED"/>
    <property type="match status" value="1"/>
</dbReference>
<feature type="domain" description="Probable transposase IS891/IS1136/IS1341" evidence="6">
    <location>
        <begin position="182"/>
        <end position="274"/>
    </location>
</feature>
<organism evidence="8 9">
    <name type="scientific">Rhodococcus jostii</name>
    <dbReference type="NCBI Taxonomy" id="132919"/>
    <lineage>
        <taxon>Bacteria</taxon>
        <taxon>Bacillati</taxon>
        <taxon>Actinomycetota</taxon>
        <taxon>Actinomycetes</taxon>
        <taxon>Mycobacteriales</taxon>
        <taxon>Nocardiaceae</taxon>
        <taxon>Rhodococcus</taxon>
    </lineage>
</organism>
<dbReference type="GO" id="GO:0032196">
    <property type="term" value="P:transposition"/>
    <property type="evidence" value="ECO:0007669"/>
    <property type="project" value="UniProtKB-KW"/>
</dbReference>
<dbReference type="PANTHER" id="PTHR30405">
    <property type="entry name" value="TRANSPOSASE"/>
    <property type="match status" value="1"/>
</dbReference>
<reference evidence="9" key="1">
    <citation type="submission" date="2016-10" db="EMBL/GenBank/DDBJ databases">
        <authorList>
            <person name="Varghese N."/>
        </authorList>
    </citation>
    <scope>NUCLEOTIDE SEQUENCE [LARGE SCALE GENOMIC DNA]</scope>
    <source>
        <strain evidence="9">DSM 44719</strain>
    </source>
</reference>
<dbReference type="InterPro" id="IPR001959">
    <property type="entry name" value="Transposase"/>
</dbReference>
<evidence type="ECO:0000256" key="3">
    <source>
        <dbReference type="ARBA" id="ARBA00022578"/>
    </source>
</evidence>
<dbReference type="NCBIfam" id="TIGR01766">
    <property type="entry name" value="IS200/IS605 family accessory protein TnpB-like domain"/>
    <property type="match status" value="1"/>
</dbReference>
<evidence type="ECO:0000256" key="4">
    <source>
        <dbReference type="ARBA" id="ARBA00023125"/>
    </source>
</evidence>
<dbReference type="Pfam" id="PF01385">
    <property type="entry name" value="OrfB_IS605"/>
    <property type="match status" value="1"/>
</dbReference>
<keyword evidence="3" id="KW-0815">Transposition</keyword>
<dbReference type="OrthoDB" id="4278026at2"/>
<dbReference type="Proteomes" id="UP000183407">
    <property type="component" value="Unassembled WGS sequence"/>
</dbReference>
<evidence type="ECO:0000256" key="2">
    <source>
        <dbReference type="ARBA" id="ARBA00011044"/>
    </source>
</evidence>
<proteinExistence type="inferred from homology"/>
<comment type="similarity">
    <text evidence="1">In the C-terminal section; belongs to the transposase 35 family.</text>
</comment>
<evidence type="ECO:0000256" key="5">
    <source>
        <dbReference type="ARBA" id="ARBA00023172"/>
    </source>
</evidence>
<dbReference type="RefSeq" id="WP_073370301.1">
    <property type="nucleotide sequence ID" value="NZ_FNTL01000004.1"/>
</dbReference>
<accession>A0A1H5JED8</accession>
<sequence length="389" mass="43067">MKRVVKIKLAPTDAQARALHDTLMLCDTAAGVVSRVAQASEDRRAFALQKAVYHQLKALGLSAQPAVRTIKKVADAYATRGANLEAGNYGPGGGKRATDIAATAIGFRALAAQPFDDRCLSWQQQGSTISIWTSEGRLKAVRYVCAPWQRALLEHRCGETDLVFRDNMWFLHATVDVPAPEPVEPVVVEEFLGVDLGIVNLAVTSDDTAASADWSSGAVTARRGKYTRTRRTLQKVGSKSAKRKLRRRREKEHRYATDINHQISKTIVAQAQRTGRGIVLEDLSGIRERVRPAKAQRQQLHSWAYAQLRDFVTYKAASVGVPVEVINPRNTSRTCYPCGHVDKANRITQDRFVCRVCGHVDQADHNAALNIAYLGYVKYMTTTHGYWAA</sequence>
<dbReference type="NCBIfam" id="NF040570">
    <property type="entry name" value="guided_TnpB"/>
    <property type="match status" value="1"/>
</dbReference>
<dbReference type="InterPro" id="IPR010095">
    <property type="entry name" value="Cas12f1-like_TNB"/>
</dbReference>
<evidence type="ECO:0000259" key="7">
    <source>
        <dbReference type="Pfam" id="PF07282"/>
    </source>
</evidence>
<feature type="domain" description="Cas12f1-like TNB" evidence="7">
    <location>
        <begin position="305"/>
        <end position="371"/>
    </location>
</feature>
<evidence type="ECO:0000256" key="1">
    <source>
        <dbReference type="ARBA" id="ARBA00008761"/>
    </source>
</evidence>
<keyword evidence="5" id="KW-0233">DNA recombination</keyword>
<gene>
    <name evidence="8" type="ORF">SAMN04490220_8123</name>
</gene>
<evidence type="ECO:0000313" key="9">
    <source>
        <dbReference type="Proteomes" id="UP000183407"/>
    </source>
</evidence>
<keyword evidence="4" id="KW-0238">DNA-binding</keyword>
<dbReference type="Pfam" id="PF07282">
    <property type="entry name" value="Cas12f1-like_TNB"/>
    <property type="match status" value="1"/>
</dbReference>
<dbReference type="AlphaFoldDB" id="A0A1H5JED8"/>
<evidence type="ECO:0000313" key="8">
    <source>
        <dbReference type="EMBL" id="SEE50886.1"/>
    </source>
</evidence>
<name>A0A1H5JED8_RHOJO</name>
<dbReference type="InterPro" id="IPR051399">
    <property type="entry name" value="RNA-guided_DNA_endo/Transpos"/>
</dbReference>
<dbReference type="GO" id="GO:0003677">
    <property type="term" value="F:DNA binding"/>
    <property type="evidence" value="ECO:0007669"/>
    <property type="project" value="UniProtKB-KW"/>
</dbReference>
<protein>
    <submittedName>
        <fullName evidence="8">Transposase, IS605 OrfB family, central region</fullName>
    </submittedName>
</protein>
<dbReference type="GO" id="GO:0006310">
    <property type="term" value="P:DNA recombination"/>
    <property type="evidence" value="ECO:0007669"/>
    <property type="project" value="UniProtKB-KW"/>
</dbReference>
<evidence type="ECO:0000259" key="6">
    <source>
        <dbReference type="Pfam" id="PF01385"/>
    </source>
</evidence>
<dbReference type="EMBL" id="FNTL01000004">
    <property type="protein sequence ID" value="SEE50886.1"/>
    <property type="molecule type" value="Genomic_DNA"/>
</dbReference>